<dbReference type="Proteomes" id="UP001231518">
    <property type="component" value="Chromosome 7"/>
</dbReference>
<keyword evidence="1" id="KW-0472">Membrane</keyword>
<keyword evidence="3" id="KW-1185">Reference proteome</keyword>
<reference evidence="2" key="1">
    <citation type="submission" date="2023-03" db="EMBL/GenBank/DDBJ databases">
        <title>Chromosome-level genomes of two armyworms, Mythimna separata and Mythimna loreyi, provide insights into the biosynthesis and reception of sex pheromones.</title>
        <authorList>
            <person name="Zhao H."/>
        </authorList>
    </citation>
    <scope>NUCLEOTIDE SEQUENCE</scope>
    <source>
        <strain evidence="2">BeijingLab</strain>
        <tissue evidence="2">Pupa</tissue>
    </source>
</reference>
<dbReference type="EMBL" id="JARGEI010000010">
    <property type="protein sequence ID" value="KAJ8725214.1"/>
    <property type="molecule type" value="Genomic_DNA"/>
</dbReference>
<proteinExistence type="predicted"/>
<keyword evidence="1" id="KW-1133">Transmembrane helix</keyword>
<sequence length="120" mass="13859">MLGARRLITTVETEHFSWSQFLVAPDPQSLRFIMRISLICFLVNLLENKLHQIRECCINALEKIGNVTSRSYIKNIIRVITTVEPMSVYRMFAVNSLAIELIAFTLKYIIVLLQFTYSSS</sequence>
<accession>A0AAD8DV41</accession>
<keyword evidence="1" id="KW-0812">Transmembrane</keyword>
<name>A0AAD8DV41_MYTSE</name>
<protein>
    <submittedName>
        <fullName evidence="2">Uncharacterized protein</fullName>
    </submittedName>
</protein>
<gene>
    <name evidence="2" type="ORF">PYW07_016172</name>
</gene>
<dbReference type="AlphaFoldDB" id="A0AAD8DV41"/>
<comment type="caution">
    <text evidence="2">The sequence shown here is derived from an EMBL/GenBank/DDBJ whole genome shotgun (WGS) entry which is preliminary data.</text>
</comment>
<feature type="transmembrane region" description="Helical" evidence="1">
    <location>
        <begin position="97"/>
        <end position="117"/>
    </location>
</feature>
<evidence type="ECO:0000313" key="2">
    <source>
        <dbReference type="EMBL" id="KAJ8725214.1"/>
    </source>
</evidence>
<evidence type="ECO:0000313" key="3">
    <source>
        <dbReference type="Proteomes" id="UP001231518"/>
    </source>
</evidence>
<evidence type="ECO:0000256" key="1">
    <source>
        <dbReference type="SAM" id="Phobius"/>
    </source>
</evidence>
<organism evidence="2 3">
    <name type="scientific">Mythimna separata</name>
    <name type="common">Oriental armyworm</name>
    <name type="synonym">Pseudaletia separata</name>
    <dbReference type="NCBI Taxonomy" id="271217"/>
    <lineage>
        <taxon>Eukaryota</taxon>
        <taxon>Metazoa</taxon>
        <taxon>Ecdysozoa</taxon>
        <taxon>Arthropoda</taxon>
        <taxon>Hexapoda</taxon>
        <taxon>Insecta</taxon>
        <taxon>Pterygota</taxon>
        <taxon>Neoptera</taxon>
        <taxon>Endopterygota</taxon>
        <taxon>Lepidoptera</taxon>
        <taxon>Glossata</taxon>
        <taxon>Ditrysia</taxon>
        <taxon>Noctuoidea</taxon>
        <taxon>Noctuidae</taxon>
        <taxon>Noctuinae</taxon>
        <taxon>Hadenini</taxon>
        <taxon>Mythimna</taxon>
    </lineage>
</organism>